<evidence type="ECO:0000313" key="1">
    <source>
        <dbReference type="EMBL" id="QFG03375.1"/>
    </source>
</evidence>
<evidence type="ECO:0008006" key="3">
    <source>
        <dbReference type="Google" id="ProtNLM"/>
    </source>
</evidence>
<organism evidence="1 2">
    <name type="scientific">Tepidiforma bonchosmolovskayae</name>
    <dbReference type="NCBI Taxonomy" id="2601677"/>
    <lineage>
        <taxon>Bacteria</taxon>
        <taxon>Bacillati</taxon>
        <taxon>Chloroflexota</taxon>
        <taxon>Tepidiformia</taxon>
        <taxon>Tepidiformales</taxon>
        <taxon>Tepidiformaceae</taxon>
        <taxon>Tepidiforma</taxon>
    </lineage>
</organism>
<name>A0ABX6C2X1_9CHLR</name>
<protein>
    <recommendedName>
        <fullName evidence="3">Phosphatase PAP2 family protein</fullName>
    </recommendedName>
</protein>
<dbReference type="RefSeq" id="WP_158067338.1">
    <property type="nucleotide sequence ID" value="NZ_CP042829.1"/>
</dbReference>
<evidence type="ECO:0000313" key="2">
    <source>
        <dbReference type="Proteomes" id="UP000326331"/>
    </source>
</evidence>
<proteinExistence type="predicted"/>
<reference evidence="1 2" key="1">
    <citation type="submission" date="2019-08" db="EMBL/GenBank/DDBJ databases">
        <authorList>
            <person name="Toschakov S.V."/>
        </authorList>
    </citation>
    <scope>NUCLEOTIDE SEQUENCE [LARGE SCALE GENOMIC DNA]</scope>
    <source>
        <strain evidence="1 2">3753O</strain>
    </source>
</reference>
<reference evidence="1 2" key="2">
    <citation type="submission" date="2019-10" db="EMBL/GenBank/DDBJ databases">
        <title>Thermopilla bonchosmolovskayae gen. nov., sp. nov., a moderately thermophilic Chloroflexi bacterium from a Chukotka hot spring (Arctic, Russia), representing a novel classis Thermopillaia, which include previously uncultivated lineage OLB14.</title>
        <authorList>
            <person name="Kochetkova T.V."/>
            <person name="Zayulina K.S."/>
            <person name="Zhigarkov V.S."/>
            <person name="Minaev N.V."/>
            <person name="Novikov A."/>
            <person name="Toshchakov S.V."/>
            <person name="Elcheninov A.G."/>
            <person name="Kublanov I.V."/>
        </authorList>
    </citation>
    <scope>NUCLEOTIDE SEQUENCE [LARGE SCALE GENOMIC DNA]</scope>
    <source>
        <strain evidence="1 2">3753O</strain>
    </source>
</reference>
<sequence>MTRAREAAGRLAPAALLLAAILGPQVASEFFPGLHPWLIDHWALTWAAAWREPWRLVLSPLVQPRPGLVGTEWMFALAVVPACSWLWRWPALAAGFWGADAAGTLPTLGALRVAAAWSDHADRLLQHPDSGASAGLFGLAVVAAWRLPAGIGRAVLAGVALFAAGRLALFHRTFDVEHALAIAATSAVLWAAAGPPGSNRDRGAGA</sequence>
<keyword evidence="2" id="KW-1185">Reference proteome</keyword>
<accession>A0ABX6C2X1</accession>
<dbReference type="EMBL" id="CP042829">
    <property type="protein sequence ID" value="QFG03375.1"/>
    <property type="molecule type" value="Genomic_DNA"/>
</dbReference>
<dbReference type="Proteomes" id="UP000326331">
    <property type="component" value="Chromosome"/>
</dbReference>
<gene>
    <name evidence="1" type="ORF">Tbon_08705</name>
</gene>